<dbReference type="EC" id="3.1.12.1" evidence="9"/>
<comment type="caution">
    <text evidence="11">The sequence shown here is derived from an EMBL/GenBank/DDBJ whole genome shotgun (WGS) entry which is preliminary data.</text>
</comment>
<organism evidence="11 12">
    <name type="scientific">Calorimonas adulescens</name>
    <dbReference type="NCBI Taxonomy" id="2606906"/>
    <lineage>
        <taxon>Bacteria</taxon>
        <taxon>Bacillati</taxon>
        <taxon>Bacillota</taxon>
        <taxon>Clostridia</taxon>
        <taxon>Thermoanaerobacterales</taxon>
        <taxon>Thermoanaerobacteraceae</taxon>
        <taxon>Calorimonas</taxon>
    </lineage>
</organism>
<proteinExistence type="inferred from homology"/>
<dbReference type="NCBIfam" id="TIGR00372">
    <property type="entry name" value="cas4"/>
    <property type="match status" value="1"/>
</dbReference>
<evidence type="ECO:0000256" key="1">
    <source>
        <dbReference type="ARBA" id="ARBA00022722"/>
    </source>
</evidence>
<accession>A0A5D8QED1</accession>
<comment type="cofactor">
    <cofactor evidence="9">
        <name>Mg(2+)</name>
        <dbReference type="ChEBI" id="CHEBI:18420"/>
    </cofactor>
    <cofactor evidence="9">
        <name>Mn(2+)</name>
        <dbReference type="ChEBI" id="CHEBI:29035"/>
    </cofactor>
    <text evidence="9">Mg(2+) or Mn(2+) required for ssDNA cleavage activity.</text>
</comment>
<name>A0A5D8QED1_9THEO</name>
<dbReference type="GO" id="GO:0051536">
    <property type="term" value="F:iron-sulfur cluster binding"/>
    <property type="evidence" value="ECO:0007669"/>
    <property type="project" value="UniProtKB-KW"/>
</dbReference>
<evidence type="ECO:0000313" key="11">
    <source>
        <dbReference type="EMBL" id="TZE81608.1"/>
    </source>
</evidence>
<evidence type="ECO:0000256" key="6">
    <source>
        <dbReference type="ARBA" id="ARBA00023014"/>
    </source>
</evidence>
<keyword evidence="3 9" id="KW-0378">Hydrolase</keyword>
<evidence type="ECO:0000256" key="3">
    <source>
        <dbReference type="ARBA" id="ARBA00022801"/>
    </source>
</evidence>
<dbReference type="EMBL" id="VTPS01000012">
    <property type="protein sequence ID" value="TZE81608.1"/>
    <property type="molecule type" value="Genomic_DNA"/>
</dbReference>
<evidence type="ECO:0000256" key="7">
    <source>
        <dbReference type="ARBA" id="ARBA00023118"/>
    </source>
</evidence>
<dbReference type="Gene3D" id="3.90.320.10">
    <property type="match status" value="1"/>
</dbReference>
<keyword evidence="2 9" id="KW-0479">Metal-binding</keyword>
<keyword evidence="7 9" id="KW-0051">Antiviral defense</keyword>
<evidence type="ECO:0000256" key="5">
    <source>
        <dbReference type="ARBA" id="ARBA00023004"/>
    </source>
</evidence>
<dbReference type="GO" id="GO:0004527">
    <property type="term" value="F:exonuclease activity"/>
    <property type="evidence" value="ECO:0007669"/>
    <property type="project" value="UniProtKB-KW"/>
</dbReference>
<evidence type="ECO:0000256" key="4">
    <source>
        <dbReference type="ARBA" id="ARBA00022839"/>
    </source>
</evidence>
<dbReference type="GO" id="GO:0046872">
    <property type="term" value="F:metal ion binding"/>
    <property type="evidence" value="ECO:0007669"/>
    <property type="project" value="UniProtKB-KW"/>
</dbReference>
<keyword evidence="6 9" id="KW-0411">Iron-sulfur</keyword>
<dbReference type="InterPro" id="IPR011604">
    <property type="entry name" value="PDDEXK-like_dom_sf"/>
</dbReference>
<evidence type="ECO:0000259" key="10">
    <source>
        <dbReference type="Pfam" id="PF01930"/>
    </source>
</evidence>
<feature type="domain" description="DUF83" evidence="10">
    <location>
        <begin position="11"/>
        <end position="168"/>
    </location>
</feature>
<keyword evidence="5 9" id="KW-0408">Iron</keyword>
<dbReference type="InterPro" id="IPR013343">
    <property type="entry name" value="CRISPR-assoc_prot_Cas4"/>
</dbReference>
<dbReference type="Pfam" id="PF01930">
    <property type="entry name" value="Cas_Cas4"/>
    <property type="match status" value="1"/>
</dbReference>
<dbReference type="PANTHER" id="PTHR37168:SF1">
    <property type="entry name" value="CRISPR-ASSOCIATED EXONUCLEASE CAS4"/>
    <property type="match status" value="1"/>
</dbReference>
<evidence type="ECO:0000313" key="12">
    <source>
        <dbReference type="Proteomes" id="UP000322976"/>
    </source>
</evidence>
<dbReference type="RefSeq" id="WP_149545606.1">
    <property type="nucleotide sequence ID" value="NZ_VTPS01000012.1"/>
</dbReference>
<dbReference type="Proteomes" id="UP000322976">
    <property type="component" value="Unassembled WGS sequence"/>
</dbReference>
<protein>
    <recommendedName>
        <fullName evidence="9">CRISPR-associated exonuclease Cas4</fullName>
        <ecNumber evidence="9">3.1.12.1</ecNumber>
    </recommendedName>
</protein>
<sequence>MEILTNEVKITGVKINYFFYCKRQLWFFTHHINMESNSIDVEIGKEVHEEYFNRNKKEIAIDEIIAVDFVDNNGIIHETKKGKKLDRGDKYQILYYIYYLQNKGVKNSKAVVHFPLYNKKEELELQDNDIRVLKNAFKEITEIEKSDKPIEVQKMSKCNRCSYYELCFS</sequence>
<evidence type="ECO:0000256" key="9">
    <source>
        <dbReference type="RuleBase" id="RU365022"/>
    </source>
</evidence>
<comment type="function">
    <text evidence="9">CRISPR (clustered regularly interspaced short palindromic repeat) is an adaptive immune system that provides protection against mobile genetic elements (viruses, transposable elements and conjugative plasmids). CRISPR clusters contain sequences complementary to antecedent mobile elements and target invading nucleic acids. CRISPR clusters are transcribed and processed into CRISPR RNA (crRNA).</text>
</comment>
<evidence type="ECO:0000256" key="8">
    <source>
        <dbReference type="ARBA" id="ARBA00023211"/>
    </source>
</evidence>
<dbReference type="AlphaFoldDB" id="A0A5D8QED1"/>
<comment type="cofactor">
    <cofactor evidence="9">
        <name>iron-sulfur cluster</name>
        <dbReference type="ChEBI" id="CHEBI:30408"/>
    </cofactor>
</comment>
<keyword evidence="8 9" id="KW-0464">Manganese</keyword>
<reference evidence="11 12" key="1">
    <citation type="submission" date="2019-08" db="EMBL/GenBank/DDBJ databases">
        <title>Calorimonas adulescens gen. nov., sp. nov., an anaerobic thermophilic bacterium from Sakhalin hot spring.</title>
        <authorList>
            <person name="Khomyakova M.A."/>
            <person name="Merkel A.Y."/>
            <person name="Novikov A."/>
            <person name="Bonch-Osmolovskaya E.A."/>
            <person name="Slobodkin A.I."/>
        </authorList>
    </citation>
    <scope>NUCLEOTIDE SEQUENCE [LARGE SCALE GENOMIC DNA]</scope>
    <source>
        <strain evidence="11 12">A05MB</strain>
    </source>
</reference>
<comment type="similarity">
    <text evidence="9">Belongs to the CRISPR-associated exonuclease Cas4 family.</text>
</comment>
<gene>
    <name evidence="11" type="primary">cas4</name>
    <name evidence="11" type="ORF">FWJ32_08820</name>
</gene>
<dbReference type="InterPro" id="IPR022765">
    <property type="entry name" value="Dna2/Cas4_DUF83"/>
</dbReference>
<keyword evidence="4 9" id="KW-0269">Exonuclease</keyword>
<dbReference type="PANTHER" id="PTHR37168">
    <property type="entry name" value="CRISPR-ASSOCIATED EXONUCLEASE CAS4"/>
    <property type="match status" value="1"/>
</dbReference>
<evidence type="ECO:0000256" key="2">
    <source>
        <dbReference type="ARBA" id="ARBA00022723"/>
    </source>
</evidence>
<dbReference type="GO" id="GO:0051607">
    <property type="term" value="P:defense response to virus"/>
    <property type="evidence" value="ECO:0007669"/>
    <property type="project" value="UniProtKB-KW"/>
</dbReference>
<keyword evidence="12" id="KW-1185">Reference proteome</keyword>
<keyword evidence="1 9" id="KW-0540">Nuclease</keyword>